<dbReference type="InterPro" id="IPR003615">
    <property type="entry name" value="HNH_nuc"/>
</dbReference>
<dbReference type="Proteomes" id="UP001302719">
    <property type="component" value="Chromosome"/>
</dbReference>
<dbReference type="RefSeq" id="WP_312640449.1">
    <property type="nucleotide sequence ID" value="NZ_CP116967.1"/>
</dbReference>
<dbReference type="InterPro" id="IPR029471">
    <property type="entry name" value="HNH_5"/>
</dbReference>
<evidence type="ECO:0000313" key="2">
    <source>
        <dbReference type="EMBL" id="WNM56736.1"/>
    </source>
</evidence>
<accession>A0AA96G8B3</accession>
<evidence type="ECO:0000259" key="1">
    <source>
        <dbReference type="SMART" id="SM00507"/>
    </source>
</evidence>
<feature type="domain" description="HNH nuclease" evidence="1">
    <location>
        <begin position="71"/>
        <end position="124"/>
    </location>
</feature>
<dbReference type="GO" id="GO:0004519">
    <property type="term" value="F:endonuclease activity"/>
    <property type="evidence" value="ECO:0007669"/>
    <property type="project" value="UniProtKB-KW"/>
</dbReference>
<dbReference type="CDD" id="cd00085">
    <property type="entry name" value="HNHc"/>
    <property type="match status" value="1"/>
</dbReference>
<name>A0AA96G8B3_9BACT</name>
<keyword evidence="2" id="KW-0378">Hydrolase</keyword>
<gene>
    <name evidence="2" type="ORF">PP769_12185</name>
</gene>
<protein>
    <submittedName>
        <fullName evidence="2">HNH endonuclease</fullName>
    </submittedName>
</protein>
<dbReference type="EMBL" id="CP116967">
    <property type="protein sequence ID" value="WNM56736.1"/>
    <property type="molecule type" value="Genomic_DNA"/>
</dbReference>
<organism evidence="2 3">
    <name type="scientific">Candidatus Nitrospira allomarina</name>
    <dbReference type="NCBI Taxonomy" id="3020900"/>
    <lineage>
        <taxon>Bacteria</taxon>
        <taxon>Pseudomonadati</taxon>
        <taxon>Nitrospirota</taxon>
        <taxon>Nitrospiria</taxon>
        <taxon>Nitrospirales</taxon>
        <taxon>Nitrospiraceae</taxon>
        <taxon>Nitrospira</taxon>
    </lineage>
</organism>
<dbReference type="PANTHER" id="PTHR33877">
    <property type="entry name" value="SLL1193 PROTEIN"/>
    <property type="match status" value="1"/>
</dbReference>
<proteinExistence type="predicted"/>
<dbReference type="KEGG" id="nall:PP769_12185"/>
<keyword evidence="3" id="KW-1185">Reference proteome</keyword>
<dbReference type="InterPro" id="IPR052892">
    <property type="entry name" value="NA-targeting_endonuclease"/>
</dbReference>
<dbReference type="PANTHER" id="PTHR33877:SF2">
    <property type="entry name" value="OS07G0170200 PROTEIN"/>
    <property type="match status" value="1"/>
</dbReference>
<sequence>MEMTLLLNATYEPLRVVHWQKAINLLWQGKVEVLEFYDRDIRGVSISFKLPSVMRLLNMVKLRSNHHAVKFSRINIFTRDRYTCQYCYARFRTEELTFDHVVPIAKGGKKTWENIVTACWRCNNRKSGRVPHEAGMKLLKEPVKPKWTPRLTLMIGIRHAPESWRDYLYWNVELDADS</sequence>
<evidence type="ECO:0000313" key="3">
    <source>
        <dbReference type="Proteomes" id="UP001302719"/>
    </source>
</evidence>
<reference evidence="2 3" key="1">
    <citation type="submission" date="2023-01" db="EMBL/GenBank/DDBJ databases">
        <title>Cultivation and genomic characterization of new, ubiquitous marine nitrite-oxidizing bacteria from the Nitrospirales.</title>
        <authorList>
            <person name="Mueller A.J."/>
            <person name="Daebeler A."/>
            <person name="Herbold C.W."/>
            <person name="Kirkegaard R.H."/>
            <person name="Daims H."/>
        </authorList>
    </citation>
    <scope>NUCLEOTIDE SEQUENCE [LARGE SCALE GENOMIC DNA]</scope>
    <source>
        <strain evidence="2 3">VA</strain>
    </source>
</reference>
<keyword evidence="2" id="KW-0255">Endonuclease</keyword>
<dbReference type="SMART" id="SM00507">
    <property type="entry name" value="HNHc"/>
    <property type="match status" value="1"/>
</dbReference>
<dbReference type="AlphaFoldDB" id="A0AA96G8B3"/>
<keyword evidence="2" id="KW-0540">Nuclease</keyword>
<dbReference type="Pfam" id="PF14279">
    <property type="entry name" value="HNH_5"/>
    <property type="match status" value="1"/>
</dbReference>
<dbReference type="Gene3D" id="1.10.30.50">
    <property type="match status" value="1"/>
</dbReference>